<dbReference type="AlphaFoldDB" id="A0A835HZE1"/>
<protein>
    <submittedName>
        <fullName evidence="2">Uncharacterized protein</fullName>
    </submittedName>
</protein>
<keyword evidence="3" id="KW-1185">Reference proteome</keyword>
<feature type="non-terminal residue" evidence="2">
    <location>
        <position position="80"/>
    </location>
</feature>
<keyword evidence="1" id="KW-0812">Transmembrane</keyword>
<evidence type="ECO:0000256" key="1">
    <source>
        <dbReference type="SAM" id="Phobius"/>
    </source>
</evidence>
<accession>A0A835HZE1</accession>
<evidence type="ECO:0000313" key="3">
    <source>
        <dbReference type="Proteomes" id="UP000631114"/>
    </source>
</evidence>
<organism evidence="2 3">
    <name type="scientific">Coptis chinensis</name>
    <dbReference type="NCBI Taxonomy" id="261450"/>
    <lineage>
        <taxon>Eukaryota</taxon>
        <taxon>Viridiplantae</taxon>
        <taxon>Streptophyta</taxon>
        <taxon>Embryophyta</taxon>
        <taxon>Tracheophyta</taxon>
        <taxon>Spermatophyta</taxon>
        <taxon>Magnoliopsida</taxon>
        <taxon>Ranunculales</taxon>
        <taxon>Ranunculaceae</taxon>
        <taxon>Coptidoideae</taxon>
        <taxon>Coptis</taxon>
    </lineage>
</organism>
<dbReference type="Proteomes" id="UP000631114">
    <property type="component" value="Unassembled WGS sequence"/>
</dbReference>
<reference evidence="2 3" key="1">
    <citation type="submission" date="2020-10" db="EMBL/GenBank/DDBJ databases">
        <title>The Coptis chinensis genome and diversification of protoberbering-type alkaloids.</title>
        <authorList>
            <person name="Wang B."/>
            <person name="Shu S."/>
            <person name="Song C."/>
            <person name="Liu Y."/>
        </authorList>
    </citation>
    <scope>NUCLEOTIDE SEQUENCE [LARGE SCALE GENOMIC DNA]</scope>
    <source>
        <strain evidence="2">HL-2020</strain>
        <tissue evidence="2">Leaf</tissue>
    </source>
</reference>
<comment type="caution">
    <text evidence="2">The sequence shown here is derived from an EMBL/GenBank/DDBJ whole genome shotgun (WGS) entry which is preliminary data.</text>
</comment>
<gene>
    <name evidence="2" type="ORF">IFM89_012093</name>
</gene>
<feature type="transmembrane region" description="Helical" evidence="1">
    <location>
        <begin position="37"/>
        <end position="58"/>
    </location>
</feature>
<dbReference type="EMBL" id="JADFTS010000004">
    <property type="protein sequence ID" value="KAF9608925.1"/>
    <property type="molecule type" value="Genomic_DNA"/>
</dbReference>
<name>A0A835HZE1_9MAGN</name>
<keyword evidence="1" id="KW-0472">Membrane</keyword>
<proteinExistence type="predicted"/>
<keyword evidence="1" id="KW-1133">Transmembrane helix</keyword>
<evidence type="ECO:0000313" key="2">
    <source>
        <dbReference type="EMBL" id="KAF9608925.1"/>
    </source>
</evidence>
<sequence length="80" mass="8970">MRTPRNCCSWYRLSTVISSLQLRTGAAYFKDLYKASIPSLIGMSVAMLGLCVQFFPIIEEMHAGCTRNELRHTGHATGFL</sequence>